<comment type="function">
    <text evidence="12">Produces ATP from ADP in the presence of a proton gradient across the membrane. The alpha chain is a regulatory subunit.</text>
</comment>
<dbReference type="CDD" id="cd01132">
    <property type="entry name" value="F1-ATPase_alpha_CD"/>
    <property type="match status" value="1"/>
</dbReference>
<evidence type="ECO:0000313" key="17">
    <source>
        <dbReference type="Proteomes" id="UP000677152"/>
    </source>
</evidence>
<proteinExistence type="inferred from homology"/>
<dbReference type="InterPro" id="IPR005294">
    <property type="entry name" value="ATP_synth_F1_asu"/>
</dbReference>
<evidence type="ECO:0000256" key="2">
    <source>
        <dbReference type="ARBA" id="ARBA00008936"/>
    </source>
</evidence>
<evidence type="ECO:0000256" key="5">
    <source>
        <dbReference type="ARBA" id="ARBA00022741"/>
    </source>
</evidence>
<sequence length="548" mass="58699">MAELTISSDEIRSAIEKYVSSYSPEVNREEVGVVAETYDGIAIVEGLPGTMTNELLEFPGGVLGVALNLEVREIGAVILGDFDKIEEGQEVKRTGQVLSVPVGDGFLGRVVNPLGQPIDGLGDIVADDNRALELQAATVLQRQPVGEPMQTGIKAIDSMTPIGRGQRQLIIGDRKTGKTAVCIDTIINQKKAWESGDPQQQVRCVYVAIGQKGSTIAGVKSALEEAGALEYTTIVAAPASDSAGFKWLAPYTGSAIGQHWMYEGKHVLIIFDDLTKQAEAYRAISLLLRRPPGREAYPGDVFYLHSRLLERCAKLSDDLGGGSMTGLPIIETKANDVSAYIPTNVISITDGQCFLESDLFNAGVRPAVNVGISVSRVGGAAQTKAMKTVSGSLRLDLSQFRELEAFSAFASDLDAASRAQLDRGARLVELLKQGQYSPVPMEEQVVSIYLGTKGHFDSVAIGDVRRFEGEFLDHLRRNHDVVLSSIRDTKKLSDDAEKGIVDAVNAFKKQFTASGGAPVVNEAAADAMAADKVGQESVKTSRSAPTEK</sequence>
<comment type="subcellular location">
    <subcellularLocation>
        <location evidence="12">Cell membrane</location>
        <topology evidence="12">Peripheral membrane protein</topology>
    </subcellularLocation>
    <subcellularLocation>
        <location evidence="1">Membrane</location>
    </subcellularLocation>
</comment>
<dbReference type="GO" id="GO:0005886">
    <property type="term" value="C:plasma membrane"/>
    <property type="evidence" value="ECO:0007669"/>
    <property type="project" value="UniProtKB-SubCell"/>
</dbReference>
<comment type="similarity">
    <text evidence="2 12">Belongs to the ATPase alpha/beta chains family.</text>
</comment>
<dbReference type="InterPro" id="IPR023366">
    <property type="entry name" value="ATP_synth_asu-like_sf"/>
</dbReference>
<dbReference type="Gene3D" id="1.20.150.20">
    <property type="entry name" value="ATP synthase alpha/beta chain, C-terminal domain"/>
    <property type="match status" value="1"/>
</dbReference>
<dbReference type="InterPro" id="IPR004100">
    <property type="entry name" value="ATPase_F1/V1/A1_a/bsu_N"/>
</dbReference>
<feature type="domain" description="ATP synthase alpha subunit C-terminal" evidence="14">
    <location>
        <begin position="382"/>
        <end position="507"/>
    </location>
</feature>
<dbReference type="EC" id="7.1.2.2" evidence="12"/>
<dbReference type="EMBL" id="CP073249">
    <property type="protein sequence ID" value="QUF02737.1"/>
    <property type="molecule type" value="Genomic_DNA"/>
</dbReference>
<feature type="site" description="Required for activity" evidence="12">
    <location>
        <position position="373"/>
    </location>
</feature>
<evidence type="ECO:0000313" key="16">
    <source>
        <dbReference type="EMBL" id="QUF02737.1"/>
    </source>
</evidence>
<dbReference type="CDD" id="cd18113">
    <property type="entry name" value="ATP-synt_F1_alpha_C"/>
    <property type="match status" value="1"/>
</dbReference>
<evidence type="ECO:0000256" key="1">
    <source>
        <dbReference type="ARBA" id="ARBA00004370"/>
    </source>
</evidence>
<dbReference type="InterPro" id="IPR033732">
    <property type="entry name" value="ATP_synth_F1_a_nt-bd_dom"/>
</dbReference>
<feature type="domain" description="ATPase F1/V1/A1 complex alpha/beta subunit nucleotide-binding" evidence="13">
    <location>
        <begin position="152"/>
        <end position="375"/>
    </location>
</feature>
<keyword evidence="6 12" id="KW-0067">ATP-binding</keyword>
<dbReference type="GO" id="GO:0005524">
    <property type="term" value="F:ATP binding"/>
    <property type="evidence" value="ECO:0007669"/>
    <property type="project" value="UniProtKB-UniRule"/>
</dbReference>
<dbReference type="GO" id="GO:0043531">
    <property type="term" value="F:ADP binding"/>
    <property type="evidence" value="ECO:0007669"/>
    <property type="project" value="TreeGrafter"/>
</dbReference>
<dbReference type="CDD" id="cd18116">
    <property type="entry name" value="ATP-synt_F1_alpha_N"/>
    <property type="match status" value="1"/>
</dbReference>
<dbReference type="GO" id="GO:0046933">
    <property type="term" value="F:proton-transporting ATP synthase activity, rotational mechanism"/>
    <property type="evidence" value="ECO:0007669"/>
    <property type="project" value="UniProtKB-UniRule"/>
</dbReference>
<keyword evidence="9 12" id="KW-0472">Membrane</keyword>
<keyword evidence="12" id="KW-0375">Hydrogen ion transport</keyword>
<feature type="binding site" evidence="12">
    <location>
        <begin position="172"/>
        <end position="179"/>
    </location>
    <ligand>
        <name>ATP</name>
        <dbReference type="ChEBI" id="CHEBI:30616"/>
    </ligand>
</feature>
<evidence type="ECO:0000256" key="8">
    <source>
        <dbReference type="ARBA" id="ARBA00023065"/>
    </source>
</evidence>
<evidence type="ECO:0000256" key="7">
    <source>
        <dbReference type="ARBA" id="ARBA00022967"/>
    </source>
</evidence>
<dbReference type="GO" id="GO:0045259">
    <property type="term" value="C:proton-transporting ATP synthase complex"/>
    <property type="evidence" value="ECO:0007669"/>
    <property type="project" value="UniProtKB-KW"/>
</dbReference>
<evidence type="ECO:0000259" key="13">
    <source>
        <dbReference type="Pfam" id="PF00006"/>
    </source>
</evidence>
<evidence type="ECO:0000256" key="4">
    <source>
        <dbReference type="ARBA" id="ARBA00022475"/>
    </source>
</evidence>
<accession>A0AA45L3M7</accession>
<dbReference type="SUPFAM" id="SSF52540">
    <property type="entry name" value="P-loop containing nucleoside triphosphate hydrolases"/>
    <property type="match status" value="1"/>
</dbReference>
<dbReference type="Pfam" id="PF00006">
    <property type="entry name" value="ATP-synt_ab"/>
    <property type="match status" value="1"/>
</dbReference>
<dbReference type="Pfam" id="PF02874">
    <property type="entry name" value="ATP-synt_ab_N"/>
    <property type="match status" value="1"/>
</dbReference>
<keyword evidence="8 12" id="KW-0406">Ion transport</keyword>
<reference evidence="16" key="1">
    <citation type="submission" date="2021-04" db="EMBL/GenBank/DDBJ databases">
        <title>Genomic sequence of Actinosynnema pretiosum subsp. pretiosum ATCC 31280 (C-14919).</title>
        <authorList>
            <person name="Bai L."/>
            <person name="Wang X."/>
            <person name="Xiao Y."/>
        </authorList>
    </citation>
    <scope>NUCLEOTIDE SEQUENCE</scope>
    <source>
        <strain evidence="16">ATCC 31280</strain>
    </source>
</reference>
<evidence type="ECO:0000256" key="11">
    <source>
        <dbReference type="ARBA" id="ARBA00023310"/>
    </source>
</evidence>
<dbReference type="InterPro" id="IPR020003">
    <property type="entry name" value="ATPase_a/bsu_AS"/>
</dbReference>
<keyword evidence="11 12" id="KW-0066">ATP synthesis</keyword>
<dbReference type="FunFam" id="3.40.50.300:FF:000002">
    <property type="entry name" value="ATP synthase subunit alpha"/>
    <property type="match status" value="1"/>
</dbReference>
<dbReference type="SUPFAM" id="SSF47917">
    <property type="entry name" value="C-terminal domain of alpha and beta subunits of F1 ATP synthase"/>
    <property type="match status" value="1"/>
</dbReference>
<evidence type="ECO:0000256" key="6">
    <source>
        <dbReference type="ARBA" id="ARBA00022840"/>
    </source>
</evidence>
<keyword evidence="7 12" id="KW-1278">Translocase</keyword>
<dbReference type="PANTHER" id="PTHR48082:SF2">
    <property type="entry name" value="ATP SYNTHASE SUBUNIT ALPHA, MITOCHONDRIAL"/>
    <property type="match status" value="1"/>
</dbReference>
<dbReference type="Pfam" id="PF00306">
    <property type="entry name" value="ATP-synt_ab_C"/>
    <property type="match status" value="1"/>
</dbReference>
<evidence type="ECO:0000256" key="12">
    <source>
        <dbReference type="HAMAP-Rule" id="MF_01346"/>
    </source>
</evidence>
<dbReference type="InterPro" id="IPR000194">
    <property type="entry name" value="ATPase_F1/V1/A1_a/bsu_nucl-bd"/>
</dbReference>
<evidence type="ECO:0000259" key="14">
    <source>
        <dbReference type="Pfam" id="PF00306"/>
    </source>
</evidence>
<name>A0AA45L3M7_9PSEU</name>
<organism evidence="16 17">
    <name type="scientific">Actinosynnema pretiosum subsp. pretiosum</name>
    <dbReference type="NCBI Taxonomy" id="103721"/>
    <lineage>
        <taxon>Bacteria</taxon>
        <taxon>Bacillati</taxon>
        <taxon>Actinomycetota</taxon>
        <taxon>Actinomycetes</taxon>
        <taxon>Pseudonocardiales</taxon>
        <taxon>Pseudonocardiaceae</taxon>
        <taxon>Actinosynnema</taxon>
    </lineage>
</organism>
<dbReference type="HAMAP" id="MF_01346">
    <property type="entry name" value="ATP_synth_alpha_bact"/>
    <property type="match status" value="1"/>
</dbReference>
<dbReference type="AlphaFoldDB" id="A0AA45L3M7"/>
<keyword evidence="5 12" id="KW-0547">Nucleotide-binding</keyword>
<dbReference type="PANTHER" id="PTHR48082">
    <property type="entry name" value="ATP SYNTHASE SUBUNIT ALPHA, MITOCHONDRIAL"/>
    <property type="match status" value="1"/>
</dbReference>
<evidence type="ECO:0000256" key="10">
    <source>
        <dbReference type="ARBA" id="ARBA00023196"/>
    </source>
</evidence>
<dbReference type="PROSITE" id="PS00152">
    <property type="entry name" value="ATPASE_ALPHA_BETA"/>
    <property type="match status" value="1"/>
</dbReference>
<feature type="domain" description="ATPase F1/V1/A1 complex alpha/beta subunit N-terminal" evidence="15">
    <location>
        <begin position="29"/>
        <end position="95"/>
    </location>
</feature>
<keyword evidence="3 12" id="KW-0813">Transport</keyword>
<dbReference type="Proteomes" id="UP000677152">
    <property type="component" value="Chromosome"/>
</dbReference>
<dbReference type="SUPFAM" id="SSF50615">
    <property type="entry name" value="N-terminal domain of alpha and beta subunits of F1 ATP synthase"/>
    <property type="match status" value="1"/>
</dbReference>
<evidence type="ECO:0000259" key="15">
    <source>
        <dbReference type="Pfam" id="PF02874"/>
    </source>
</evidence>
<dbReference type="NCBIfam" id="NF009884">
    <property type="entry name" value="PRK13343.1"/>
    <property type="match status" value="1"/>
</dbReference>
<evidence type="ECO:0000256" key="9">
    <source>
        <dbReference type="ARBA" id="ARBA00023136"/>
    </source>
</evidence>
<protein>
    <recommendedName>
        <fullName evidence="12">ATP synthase subunit alpha</fullName>
        <ecNumber evidence="12">7.1.2.2</ecNumber>
    </recommendedName>
    <alternativeName>
        <fullName evidence="12">ATP synthase F1 sector subunit alpha</fullName>
    </alternativeName>
    <alternativeName>
        <fullName evidence="12">F-ATPase subunit alpha</fullName>
    </alternativeName>
</protein>
<dbReference type="Gene3D" id="3.40.50.300">
    <property type="entry name" value="P-loop containing nucleotide triphosphate hydrolases"/>
    <property type="match status" value="1"/>
</dbReference>
<dbReference type="InterPro" id="IPR000793">
    <property type="entry name" value="ATP_synth_asu_C"/>
</dbReference>
<dbReference type="NCBIfam" id="TIGR00962">
    <property type="entry name" value="atpA"/>
    <property type="match status" value="1"/>
</dbReference>
<dbReference type="Gene3D" id="2.40.30.20">
    <property type="match status" value="1"/>
</dbReference>
<dbReference type="InterPro" id="IPR038376">
    <property type="entry name" value="ATP_synth_asu_C_sf"/>
</dbReference>
<gene>
    <name evidence="12 16" type="primary">atpA</name>
    <name evidence="16" type="ORF">KCV87_25240</name>
</gene>
<dbReference type="FunFam" id="1.20.150.20:FF:000001">
    <property type="entry name" value="ATP synthase subunit alpha"/>
    <property type="match status" value="1"/>
</dbReference>
<keyword evidence="4 12" id="KW-1003">Cell membrane</keyword>
<comment type="catalytic activity">
    <reaction evidence="12">
        <text>ATP + H2O + 4 H(+)(in) = ADP + phosphate + 5 H(+)(out)</text>
        <dbReference type="Rhea" id="RHEA:57720"/>
        <dbReference type="ChEBI" id="CHEBI:15377"/>
        <dbReference type="ChEBI" id="CHEBI:15378"/>
        <dbReference type="ChEBI" id="CHEBI:30616"/>
        <dbReference type="ChEBI" id="CHEBI:43474"/>
        <dbReference type="ChEBI" id="CHEBI:456216"/>
        <dbReference type="EC" id="7.1.2.2"/>
    </reaction>
</comment>
<dbReference type="InterPro" id="IPR027417">
    <property type="entry name" value="P-loop_NTPase"/>
</dbReference>
<keyword evidence="10 12" id="KW-0139">CF(1)</keyword>
<evidence type="ECO:0000256" key="3">
    <source>
        <dbReference type="ARBA" id="ARBA00022448"/>
    </source>
</evidence>
<dbReference type="InterPro" id="IPR036121">
    <property type="entry name" value="ATPase_F1/V1/A1_a/bsu_N_sf"/>
</dbReference>